<reference evidence="3" key="1">
    <citation type="submission" date="2020-12" db="UniProtKB">
        <authorList>
            <consortium name="WormBaseParasite"/>
        </authorList>
    </citation>
    <scope>IDENTIFICATION</scope>
    <source>
        <strain evidence="3">MHco3</strain>
    </source>
</reference>
<evidence type="ECO:0000313" key="2">
    <source>
        <dbReference type="Proteomes" id="UP000025227"/>
    </source>
</evidence>
<proteinExistence type="predicted"/>
<dbReference type="Proteomes" id="UP000025227">
    <property type="component" value="Unplaced"/>
</dbReference>
<accession>A0A7I4YG00</accession>
<evidence type="ECO:0000256" key="1">
    <source>
        <dbReference type="SAM" id="SignalP"/>
    </source>
</evidence>
<feature type="signal peptide" evidence="1">
    <location>
        <begin position="1"/>
        <end position="18"/>
    </location>
</feature>
<dbReference type="AlphaFoldDB" id="A0A7I4YG00"/>
<protein>
    <submittedName>
        <fullName evidence="3">Secreted protein</fullName>
    </submittedName>
</protein>
<evidence type="ECO:0000313" key="3">
    <source>
        <dbReference type="WBParaSite" id="HCON_00097740-00001"/>
    </source>
</evidence>
<dbReference type="WBParaSite" id="HCON_00097740-00001">
    <property type="protein sequence ID" value="HCON_00097740-00001"/>
    <property type="gene ID" value="HCON_00097740"/>
</dbReference>
<organism evidence="2 3">
    <name type="scientific">Haemonchus contortus</name>
    <name type="common">Barber pole worm</name>
    <dbReference type="NCBI Taxonomy" id="6289"/>
    <lineage>
        <taxon>Eukaryota</taxon>
        <taxon>Metazoa</taxon>
        <taxon>Ecdysozoa</taxon>
        <taxon>Nematoda</taxon>
        <taxon>Chromadorea</taxon>
        <taxon>Rhabditida</taxon>
        <taxon>Rhabditina</taxon>
        <taxon>Rhabditomorpha</taxon>
        <taxon>Strongyloidea</taxon>
        <taxon>Trichostrongylidae</taxon>
        <taxon>Haemonchus</taxon>
    </lineage>
</organism>
<name>A0A7I4YG00_HAECO</name>
<sequence>MKLLSIILLMVSVLAVSAQFGFEGHRFRHRHRHPPPPPPPPPMSFERGFGAWTNGFRTWFRRRFRAWLRIISRTMKESKLPRQMYTILMVVGALLQQPGMSTADFSVSRSMYLVSKNKMIST</sequence>
<keyword evidence="1" id="KW-0732">Signal</keyword>
<feature type="chain" id="PRO_5029614475" evidence="1">
    <location>
        <begin position="19"/>
        <end position="122"/>
    </location>
</feature>
<keyword evidence="2" id="KW-1185">Reference proteome</keyword>